<evidence type="ECO:0000259" key="6">
    <source>
        <dbReference type="Pfam" id="PF04932"/>
    </source>
</evidence>
<evidence type="ECO:0000256" key="2">
    <source>
        <dbReference type="ARBA" id="ARBA00022692"/>
    </source>
</evidence>
<feature type="transmembrane region" description="Helical" evidence="5">
    <location>
        <begin position="393"/>
        <end position="413"/>
    </location>
</feature>
<feature type="transmembrane region" description="Helical" evidence="5">
    <location>
        <begin position="12"/>
        <end position="33"/>
    </location>
</feature>
<dbReference type="Proteomes" id="UP000230119">
    <property type="component" value="Unassembled WGS sequence"/>
</dbReference>
<dbReference type="AlphaFoldDB" id="A0A2M7BSI0"/>
<dbReference type="GO" id="GO:0016020">
    <property type="term" value="C:membrane"/>
    <property type="evidence" value="ECO:0007669"/>
    <property type="project" value="UniProtKB-SubCell"/>
</dbReference>
<comment type="caution">
    <text evidence="7">The sequence shown here is derived from an EMBL/GenBank/DDBJ whole genome shotgun (WGS) entry which is preliminary data.</text>
</comment>
<evidence type="ECO:0000256" key="1">
    <source>
        <dbReference type="ARBA" id="ARBA00004141"/>
    </source>
</evidence>
<dbReference type="Pfam" id="PF04932">
    <property type="entry name" value="Wzy_C"/>
    <property type="match status" value="1"/>
</dbReference>
<dbReference type="PANTHER" id="PTHR37422:SF17">
    <property type="entry name" value="O-ANTIGEN LIGASE"/>
    <property type="match status" value="1"/>
</dbReference>
<feature type="transmembrane region" description="Helical" evidence="5">
    <location>
        <begin position="362"/>
        <end position="381"/>
    </location>
</feature>
<evidence type="ECO:0000256" key="4">
    <source>
        <dbReference type="ARBA" id="ARBA00023136"/>
    </source>
</evidence>
<proteinExistence type="predicted"/>
<feature type="transmembrane region" description="Helical" evidence="5">
    <location>
        <begin position="126"/>
        <end position="144"/>
    </location>
</feature>
<dbReference type="InterPro" id="IPR007016">
    <property type="entry name" value="O-antigen_ligase-rel_domated"/>
</dbReference>
<reference evidence="8" key="1">
    <citation type="submission" date="2017-09" db="EMBL/GenBank/DDBJ databases">
        <title>Depth-based differentiation of microbial function through sediment-hosted aquifers and enrichment of novel symbionts in the deep terrestrial subsurface.</title>
        <authorList>
            <person name="Probst A.J."/>
            <person name="Ladd B."/>
            <person name="Jarett J.K."/>
            <person name="Geller-Mcgrath D.E."/>
            <person name="Sieber C.M.K."/>
            <person name="Emerson J.B."/>
            <person name="Anantharaman K."/>
            <person name="Thomas B.C."/>
            <person name="Malmstrom R."/>
            <person name="Stieglmeier M."/>
            <person name="Klingl A."/>
            <person name="Woyke T."/>
            <person name="Ryan C.M."/>
            <person name="Banfield J.F."/>
        </authorList>
    </citation>
    <scope>NUCLEOTIDE SEQUENCE [LARGE SCALE GENOMIC DNA]</scope>
</reference>
<accession>A0A2M7BSI0</accession>
<evidence type="ECO:0000313" key="7">
    <source>
        <dbReference type="EMBL" id="PIV08417.1"/>
    </source>
</evidence>
<feature type="transmembrane region" description="Helical" evidence="5">
    <location>
        <begin position="45"/>
        <end position="66"/>
    </location>
</feature>
<name>A0A2M7BSI0_9BACT</name>
<dbReference type="EMBL" id="PEVA01000123">
    <property type="protein sequence ID" value="PIV08417.1"/>
    <property type="molecule type" value="Genomic_DNA"/>
</dbReference>
<keyword evidence="4 5" id="KW-0472">Membrane</keyword>
<dbReference type="InterPro" id="IPR051533">
    <property type="entry name" value="WaaL-like"/>
</dbReference>
<feature type="transmembrane region" description="Helical" evidence="5">
    <location>
        <begin position="283"/>
        <end position="304"/>
    </location>
</feature>
<feature type="transmembrane region" description="Helical" evidence="5">
    <location>
        <begin position="102"/>
        <end position="120"/>
    </location>
</feature>
<feature type="transmembrane region" description="Helical" evidence="5">
    <location>
        <begin position="324"/>
        <end position="342"/>
    </location>
</feature>
<evidence type="ECO:0000313" key="8">
    <source>
        <dbReference type="Proteomes" id="UP000230119"/>
    </source>
</evidence>
<organism evidence="7 8">
    <name type="scientific">Candidatus Roizmanbacteria bacterium CG03_land_8_20_14_0_80_39_12</name>
    <dbReference type="NCBI Taxonomy" id="1974847"/>
    <lineage>
        <taxon>Bacteria</taxon>
        <taxon>Candidatus Roizmaniibacteriota</taxon>
    </lineage>
</organism>
<gene>
    <name evidence="7" type="ORF">COS52_02775</name>
</gene>
<evidence type="ECO:0000256" key="5">
    <source>
        <dbReference type="SAM" id="Phobius"/>
    </source>
</evidence>
<keyword evidence="3 5" id="KW-1133">Transmembrane helix</keyword>
<sequence length="440" mass="51280">MSMYFRFMRKIFPFYVFVFSFFIISQLGKHFFFPFSYLSGIRIDYLAPTLYFTDVLSLVYICYFIFHHVIPALRIGGGIQAIIFQFKKGNLRLDPLLRGDDNNIVFSFIFIFLLIINYFFALSKPLWFYSIARFIQWACIFYFFKTQAKNKVIFSAVFYGLFLGGFFELGLSLLQLSTRHSIQGWWYYLGERSFSIATPGIAKAYFFGKEFLRPYGTFSHPNSLAGFYLLLYSFILTYKRITNAFFKTLFLIITSALVLVSFSRTAIIVYVLINLIYFAKNFFFCRTCFIAKIIIALFLIAFAFSITGDSNSFQKRNDFAQKSLSIIATKPFSGTGIGSYLIAQHQYPQKFSTFFEQPVHNVFLLIIAQLGIPLSILLFFSMYRYIERHLKKIYFLLPFITVLITGSVDHYWITLQQNLLVSAVIFGILFSYEETPSRTG</sequence>
<protein>
    <recommendedName>
        <fullName evidence="6">O-antigen ligase-related domain-containing protein</fullName>
    </recommendedName>
</protein>
<evidence type="ECO:0000256" key="3">
    <source>
        <dbReference type="ARBA" id="ARBA00022989"/>
    </source>
</evidence>
<dbReference type="PANTHER" id="PTHR37422">
    <property type="entry name" value="TEICHURONIC ACID BIOSYNTHESIS PROTEIN TUAE"/>
    <property type="match status" value="1"/>
</dbReference>
<comment type="subcellular location">
    <subcellularLocation>
        <location evidence="1">Membrane</location>
        <topology evidence="1">Multi-pass membrane protein</topology>
    </subcellularLocation>
</comment>
<keyword evidence="2 5" id="KW-0812">Transmembrane</keyword>
<feature type="transmembrane region" description="Helical" evidence="5">
    <location>
        <begin position="250"/>
        <end position="277"/>
    </location>
</feature>
<feature type="transmembrane region" description="Helical" evidence="5">
    <location>
        <begin position="218"/>
        <end position="238"/>
    </location>
</feature>
<feature type="transmembrane region" description="Helical" evidence="5">
    <location>
        <begin position="156"/>
        <end position="176"/>
    </location>
</feature>
<feature type="domain" description="O-antigen ligase-related" evidence="6">
    <location>
        <begin position="250"/>
        <end position="379"/>
    </location>
</feature>